<dbReference type="SMART" id="SM00062">
    <property type="entry name" value="PBPb"/>
    <property type="match status" value="1"/>
</dbReference>
<comment type="similarity">
    <text evidence="2 4">Belongs to the bacterial solute-binding protein 3 family.</text>
</comment>
<evidence type="ECO:0000313" key="7">
    <source>
        <dbReference type="Proteomes" id="UP000287168"/>
    </source>
</evidence>
<evidence type="ECO:0000313" key="6">
    <source>
        <dbReference type="EMBL" id="RWY39906.1"/>
    </source>
</evidence>
<comment type="subcellular location">
    <subcellularLocation>
        <location evidence="1">Cell envelope</location>
    </subcellularLocation>
</comment>
<organism evidence="6 7">
    <name type="scientific">Falsigemmobacter intermedius</name>
    <dbReference type="NCBI Taxonomy" id="1553448"/>
    <lineage>
        <taxon>Bacteria</taxon>
        <taxon>Pseudomonadati</taxon>
        <taxon>Pseudomonadota</taxon>
        <taxon>Alphaproteobacteria</taxon>
        <taxon>Rhodobacterales</taxon>
        <taxon>Paracoccaceae</taxon>
        <taxon>Falsigemmobacter</taxon>
    </lineage>
</organism>
<dbReference type="AlphaFoldDB" id="A0A3S3UE64"/>
<dbReference type="GO" id="GO:0030313">
    <property type="term" value="C:cell envelope"/>
    <property type="evidence" value="ECO:0007669"/>
    <property type="project" value="UniProtKB-SubCell"/>
</dbReference>
<evidence type="ECO:0000256" key="1">
    <source>
        <dbReference type="ARBA" id="ARBA00004196"/>
    </source>
</evidence>
<dbReference type="InterPro" id="IPR018313">
    <property type="entry name" value="SBP_3_CS"/>
</dbReference>
<evidence type="ECO:0000259" key="5">
    <source>
        <dbReference type="SMART" id="SM00062"/>
    </source>
</evidence>
<protein>
    <submittedName>
        <fullName evidence="6">Transporter substrate-binding domain-containing protein</fullName>
    </submittedName>
</protein>
<gene>
    <name evidence="6" type="ORF">EP867_13075</name>
</gene>
<dbReference type="InterPro" id="IPR001638">
    <property type="entry name" value="Solute-binding_3/MltF_N"/>
</dbReference>
<dbReference type="Proteomes" id="UP000287168">
    <property type="component" value="Unassembled WGS sequence"/>
</dbReference>
<dbReference type="Gene3D" id="3.40.190.10">
    <property type="entry name" value="Periplasmic binding protein-like II"/>
    <property type="match status" value="2"/>
</dbReference>
<dbReference type="Pfam" id="PF00497">
    <property type="entry name" value="SBP_bac_3"/>
    <property type="match status" value="1"/>
</dbReference>
<dbReference type="PANTHER" id="PTHR35936">
    <property type="entry name" value="MEMBRANE-BOUND LYTIC MUREIN TRANSGLYCOSYLASE F"/>
    <property type="match status" value="1"/>
</dbReference>
<reference evidence="6 7" key="1">
    <citation type="journal article" date="2015" name="Int. J. Syst. Evol. Microbiol.">
        <title>Gemmobacter intermedius sp. nov., isolated from a white stork (Ciconia ciconia).</title>
        <authorList>
            <person name="Kampfer P."/>
            <person name="Jerzak L."/>
            <person name="Wilharm G."/>
            <person name="Golke J."/>
            <person name="Busse H.J."/>
            <person name="Glaeser S.P."/>
        </authorList>
    </citation>
    <scope>NUCLEOTIDE SEQUENCE [LARGE SCALE GENOMIC DNA]</scope>
    <source>
        <strain evidence="6 7">119/4</strain>
    </source>
</reference>
<name>A0A3S3UE64_9RHOB</name>
<evidence type="ECO:0000256" key="3">
    <source>
        <dbReference type="ARBA" id="ARBA00022729"/>
    </source>
</evidence>
<keyword evidence="7" id="KW-1185">Reference proteome</keyword>
<dbReference type="PANTHER" id="PTHR35936:SF13">
    <property type="entry name" value="HISTIDINE-BINDING PERIPLASMIC PROTEIN"/>
    <property type="match status" value="1"/>
</dbReference>
<dbReference type="SUPFAM" id="SSF53850">
    <property type="entry name" value="Periplasmic binding protein-like II"/>
    <property type="match status" value="1"/>
</dbReference>
<dbReference type="PROSITE" id="PS01039">
    <property type="entry name" value="SBP_BACTERIAL_3"/>
    <property type="match status" value="1"/>
</dbReference>
<comment type="caution">
    <text evidence="6">The sequence shown here is derived from an EMBL/GenBank/DDBJ whole genome shotgun (WGS) entry which is preliminary data.</text>
</comment>
<evidence type="ECO:0000256" key="2">
    <source>
        <dbReference type="ARBA" id="ARBA00010333"/>
    </source>
</evidence>
<accession>A0A3S3UE64</accession>
<feature type="domain" description="Solute-binding protein family 3/N-terminal" evidence="5">
    <location>
        <begin position="70"/>
        <end position="297"/>
    </location>
</feature>
<proteinExistence type="inferred from homology"/>
<evidence type="ECO:0000256" key="4">
    <source>
        <dbReference type="RuleBase" id="RU003744"/>
    </source>
</evidence>
<sequence length="303" mass="32461">MQIDISGTARAMSARNGTFLSVYDHHVPNRPQGPADREKKMKTLAKTFLAACALSAGVLSSAPALMAQETLRLGTSVGYPPFEYIDDKGEIAGFDIDVGNAICAYLNKTCTWENIDFAAIIPALKARKFDAVHASIAITDERRKQVDFTDVVYGSDSRLIARKDSGMTLDIDVLKTKRIGVEQGSTNDRHAKKFWAPQGVEIVAYADQDLALADLIAGRIDAFSATGLQVAVGFLAEERGQDFDFVGGPLEGAETDGAAIAVTKGNTALVEELNRGLAAIKANGTFDQLAAKYFPPSVDLNAK</sequence>
<dbReference type="OrthoDB" id="9807134at2"/>
<keyword evidence="3" id="KW-0732">Signal</keyword>
<dbReference type="EMBL" id="SBLC01000019">
    <property type="protein sequence ID" value="RWY39906.1"/>
    <property type="molecule type" value="Genomic_DNA"/>
</dbReference>